<reference evidence="5" key="3">
    <citation type="submission" date="2015-06" db="UniProtKB">
        <authorList>
            <consortium name="EnsemblMetazoa"/>
        </authorList>
    </citation>
    <scope>IDENTIFICATION</scope>
</reference>
<reference evidence="6" key="1">
    <citation type="submission" date="2012-12" db="EMBL/GenBank/DDBJ databases">
        <authorList>
            <person name="Hellsten U."/>
            <person name="Grimwood J."/>
            <person name="Chapman J.A."/>
            <person name="Shapiro H."/>
            <person name="Aerts A."/>
            <person name="Otillar R.P."/>
            <person name="Terry A.Y."/>
            <person name="Boore J.L."/>
            <person name="Simakov O."/>
            <person name="Marletaz F."/>
            <person name="Cho S.-J."/>
            <person name="Edsinger-Gonzales E."/>
            <person name="Havlak P."/>
            <person name="Kuo D.-H."/>
            <person name="Larsson T."/>
            <person name="Lv J."/>
            <person name="Arendt D."/>
            <person name="Savage R."/>
            <person name="Osoegawa K."/>
            <person name="de Jong P."/>
            <person name="Lindberg D.R."/>
            <person name="Seaver E.C."/>
            <person name="Weisblat D.A."/>
            <person name="Putnam N.H."/>
            <person name="Grigoriev I.V."/>
            <person name="Rokhsar D.S."/>
        </authorList>
    </citation>
    <scope>NUCLEOTIDE SEQUENCE</scope>
</reference>
<dbReference type="GeneID" id="20210953"/>
<gene>
    <name evidence="5" type="primary">20210953</name>
    <name evidence="4" type="ORF">HELRODRAFT_188595</name>
</gene>
<feature type="region of interest" description="Disordered" evidence="2">
    <location>
        <begin position="1"/>
        <end position="120"/>
    </location>
</feature>
<proteinExistence type="predicted"/>
<feature type="region of interest" description="Disordered" evidence="2">
    <location>
        <begin position="219"/>
        <end position="252"/>
    </location>
</feature>
<dbReference type="GO" id="GO:0007099">
    <property type="term" value="P:centriole replication"/>
    <property type="evidence" value="ECO:0000318"/>
    <property type="project" value="GO_Central"/>
</dbReference>
<dbReference type="EMBL" id="KB096742">
    <property type="protein sequence ID" value="ESO02148.1"/>
    <property type="molecule type" value="Genomic_DNA"/>
</dbReference>
<evidence type="ECO:0000313" key="5">
    <source>
        <dbReference type="EnsemblMetazoa" id="HelroP188595"/>
    </source>
</evidence>
<feature type="region of interest" description="Disordered" evidence="2">
    <location>
        <begin position="166"/>
        <end position="195"/>
    </location>
</feature>
<dbReference type="InParanoid" id="T1FQ56"/>
<dbReference type="EMBL" id="AMQM01000807">
    <property type="status" value="NOT_ANNOTATED_CDS"/>
    <property type="molecule type" value="Genomic_DNA"/>
</dbReference>
<dbReference type="HOGENOM" id="CLU_491157_0_0_1"/>
<dbReference type="InterPro" id="IPR051235">
    <property type="entry name" value="CEP152/SHC-Transforming"/>
</dbReference>
<sequence>MDDSSTTVSFSNISLQHDHQLNMENDDRQREIELEALITDGFDDFLDDSVEDDNDDEEEEEEDGDGSNHSHVNGINNSNNNNSRIPSSLCNKQIYSSPKQQLQNQLGRCLQQPHHSTQQQYFTPLHSTQQHMPHHNQNHQQTQNYPQTRNHKLLCGFMRNKNNEDYNDEQNNRCKFTYNDDGEEEEEDDDGGGMKTTTRNCNKFLNVYCNHHHGDYKDANDDEDEGVKADESDHPRPHYQQQQLSSRYKKISSQEDNSCSYSIYNTTGEFNANDIKSIFTNNNSPNSSNNNNNNYNNNNNNINVMSNSYNQKKSDHQHGILKKGDSLESVELTMEREKQIMTLRMEMERLREEHARDMRISRIRCSILENEKEEMTKKLVSCEGMLEESNGKEGRLQVQCDVLRARLDAFMLDHEELLAKMSICETLLDNLNSQLVDAREMSVRARVEHDALTSDLVKKEDELSMLERTLLKQIVLVSKYEEEIDKLKTKLEEETKSHERQQMEAIIRLTGSLHQSQMHCKQQLLDYSHSLLFLLLFISTLIIIIYYYYCYLLLL</sequence>
<keyword evidence="3" id="KW-0812">Transmembrane</keyword>
<keyword evidence="6" id="KW-1185">Reference proteome</keyword>
<dbReference type="AlphaFoldDB" id="T1FQ56"/>
<feature type="compositionally biased region" description="Basic and acidic residues" evidence="2">
    <location>
        <begin position="226"/>
        <end position="236"/>
    </location>
</feature>
<dbReference type="CTD" id="20210953"/>
<feature type="compositionally biased region" description="Polar residues" evidence="2">
    <location>
        <begin position="89"/>
        <end position="106"/>
    </location>
</feature>
<dbReference type="KEGG" id="hro:HELRODRAFT_188595"/>
<dbReference type="EnsemblMetazoa" id="HelroT188595">
    <property type="protein sequence ID" value="HelroP188595"/>
    <property type="gene ID" value="HelroG188595"/>
</dbReference>
<evidence type="ECO:0000313" key="6">
    <source>
        <dbReference type="Proteomes" id="UP000015101"/>
    </source>
</evidence>
<feature type="compositionally biased region" description="Basic and acidic residues" evidence="2">
    <location>
        <begin position="16"/>
        <end position="33"/>
    </location>
</feature>
<feature type="compositionally biased region" description="Low complexity" evidence="2">
    <location>
        <begin position="67"/>
        <end position="88"/>
    </location>
</feature>
<feature type="coiled-coil region" evidence="1">
    <location>
        <begin position="428"/>
        <end position="504"/>
    </location>
</feature>
<dbReference type="PANTHER" id="PTHR10337">
    <property type="entry name" value="SHC TRANSFORMING PROTEIN"/>
    <property type="match status" value="1"/>
</dbReference>
<dbReference type="STRING" id="6412.T1FQ56"/>
<accession>T1FQ56</accession>
<protein>
    <submittedName>
        <fullName evidence="4 5">Uncharacterized protein</fullName>
    </submittedName>
</protein>
<name>T1FQ56_HELRO</name>
<feature type="compositionally biased region" description="Acidic residues" evidence="2">
    <location>
        <begin position="41"/>
        <end position="65"/>
    </location>
</feature>
<feature type="compositionally biased region" description="Polar residues" evidence="2">
    <location>
        <begin position="1"/>
        <end position="15"/>
    </location>
</feature>
<feature type="compositionally biased region" description="Acidic residues" evidence="2">
    <location>
        <begin position="180"/>
        <end position="191"/>
    </location>
</feature>
<organism evidence="5 6">
    <name type="scientific">Helobdella robusta</name>
    <name type="common">Californian leech</name>
    <dbReference type="NCBI Taxonomy" id="6412"/>
    <lineage>
        <taxon>Eukaryota</taxon>
        <taxon>Metazoa</taxon>
        <taxon>Spiralia</taxon>
        <taxon>Lophotrochozoa</taxon>
        <taxon>Annelida</taxon>
        <taxon>Clitellata</taxon>
        <taxon>Hirudinea</taxon>
        <taxon>Rhynchobdellida</taxon>
        <taxon>Glossiphoniidae</taxon>
        <taxon>Helobdella</taxon>
    </lineage>
</organism>
<reference evidence="4 6" key="2">
    <citation type="journal article" date="2013" name="Nature">
        <title>Insights into bilaterian evolution from three spiralian genomes.</title>
        <authorList>
            <person name="Simakov O."/>
            <person name="Marletaz F."/>
            <person name="Cho S.J."/>
            <person name="Edsinger-Gonzales E."/>
            <person name="Havlak P."/>
            <person name="Hellsten U."/>
            <person name="Kuo D.H."/>
            <person name="Larsson T."/>
            <person name="Lv J."/>
            <person name="Arendt D."/>
            <person name="Savage R."/>
            <person name="Osoegawa K."/>
            <person name="de Jong P."/>
            <person name="Grimwood J."/>
            <person name="Chapman J.A."/>
            <person name="Shapiro H."/>
            <person name="Aerts A."/>
            <person name="Otillar R.P."/>
            <person name="Terry A.Y."/>
            <person name="Boore J.L."/>
            <person name="Grigoriev I.V."/>
            <person name="Lindberg D.R."/>
            <person name="Seaver E.C."/>
            <person name="Weisblat D.A."/>
            <person name="Putnam N.H."/>
            <person name="Rokhsar D.S."/>
        </authorList>
    </citation>
    <scope>NUCLEOTIDE SEQUENCE</scope>
</reference>
<feature type="transmembrane region" description="Helical" evidence="3">
    <location>
        <begin position="531"/>
        <end position="554"/>
    </location>
</feature>
<evidence type="ECO:0000256" key="3">
    <source>
        <dbReference type="SAM" id="Phobius"/>
    </source>
</evidence>
<dbReference type="RefSeq" id="XP_009019556.1">
    <property type="nucleotide sequence ID" value="XM_009021308.1"/>
</dbReference>
<feature type="region of interest" description="Disordered" evidence="2">
    <location>
        <begin position="281"/>
        <end position="302"/>
    </location>
</feature>
<keyword evidence="1" id="KW-0175">Coiled coil</keyword>
<evidence type="ECO:0000256" key="2">
    <source>
        <dbReference type="SAM" id="MobiDB-lite"/>
    </source>
</evidence>
<keyword evidence="3" id="KW-1133">Transmembrane helix</keyword>
<evidence type="ECO:0000313" key="4">
    <source>
        <dbReference type="EMBL" id="ESO02148.1"/>
    </source>
</evidence>
<dbReference type="Proteomes" id="UP000015101">
    <property type="component" value="Unassembled WGS sequence"/>
</dbReference>
<evidence type="ECO:0000256" key="1">
    <source>
        <dbReference type="SAM" id="Coils"/>
    </source>
</evidence>
<dbReference type="PANTHER" id="PTHR10337:SF6">
    <property type="entry name" value="CENTROSOMAL PROTEIN OF 152 KDA"/>
    <property type="match status" value="1"/>
</dbReference>
<keyword evidence="3" id="KW-0472">Membrane</keyword>
<dbReference type="GO" id="GO:0005813">
    <property type="term" value="C:centrosome"/>
    <property type="evidence" value="ECO:0000318"/>
    <property type="project" value="GO_Central"/>
</dbReference>